<dbReference type="AlphaFoldDB" id="A0A6M1T825"/>
<gene>
    <name evidence="1" type="ORF">G3569_17855</name>
</gene>
<dbReference type="Proteomes" id="UP000479132">
    <property type="component" value="Unassembled WGS sequence"/>
</dbReference>
<name>A0A6M1T825_9BACT</name>
<comment type="caution">
    <text evidence="1">The sequence shown here is derived from an EMBL/GenBank/DDBJ whole genome shotgun (WGS) entry which is preliminary data.</text>
</comment>
<reference evidence="1 2" key="1">
    <citation type="submission" date="2020-02" db="EMBL/GenBank/DDBJ databases">
        <title>Aliifodinibius halophilus 2W32, complete genome.</title>
        <authorList>
            <person name="Li Y."/>
            <person name="Wu S."/>
        </authorList>
    </citation>
    <scope>NUCLEOTIDE SEQUENCE [LARGE SCALE GENOMIC DNA]</scope>
    <source>
        <strain evidence="1 2">2W32</strain>
    </source>
</reference>
<dbReference type="RefSeq" id="WP_165271453.1">
    <property type="nucleotide sequence ID" value="NZ_JAALLS010000043.1"/>
</dbReference>
<protein>
    <submittedName>
        <fullName evidence="1">Uncharacterized protein</fullName>
    </submittedName>
</protein>
<dbReference type="EMBL" id="JAALLS010000043">
    <property type="protein sequence ID" value="NGP90229.1"/>
    <property type="molecule type" value="Genomic_DNA"/>
</dbReference>
<keyword evidence="2" id="KW-1185">Reference proteome</keyword>
<accession>A0A6M1T825</accession>
<sequence>MPYLEIENYPIFLTQDRERFLVQELFDDPSKRVATELAGSPEREEYVEKTKKYLEAEFKKDKKSFLKEWFNFKLIEQEARVNLYNILVDYSYYYNQSFLQDIRSGQEKILQDRLGDSLNFPLGNSFYFCIKEKQNFFDKLFSTNSVESRILINSNNTYKIEGNLKSFTLYMGGMALLLSDKISIIPTKDLKTAN</sequence>
<evidence type="ECO:0000313" key="2">
    <source>
        <dbReference type="Proteomes" id="UP000479132"/>
    </source>
</evidence>
<organism evidence="1 2">
    <name type="scientific">Fodinibius halophilus</name>
    <dbReference type="NCBI Taxonomy" id="1736908"/>
    <lineage>
        <taxon>Bacteria</taxon>
        <taxon>Pseudomonadati</taxon>
        <taxon>Balneolota</taxon>
        <taxon>Balneolia</taxon>
        <taxon>Balneolales</taxon>
        <taxon>Balneolaceae</taxon>
        <taxon>Fodinibius</taxon>
    </lineage>
</organism>
<evidence type="ECO:0000313" key="1">
    <source>
        <dbReference type="EMBL" id="NGP90229.1"/>
    </source>
</evidence>
<proteinExistence type="predicted"/>